<dbReference type="EMBL" id="BJOV01000002">
    <property type="protein sequence ID" value="GEE00026.1"/>
    <property type="molecule type" value="Genomic_DNA"/>
</dbReference>
<name>A0A7I9V3N6_9ACTN</name>
<evidence type="ECO:0000313" key="2">
    <source>
        <dbReference type="EMBL" id="GEE00026.1"/>
    </source>
</evidence>
<reference evidence="3" key="1">
    <citation type="submission" date="2019-06" db="EMBL/GenBank/DDBJ databases">
        <title>Gordonia isolated from sludge of a wastewater treatment plant.</title>
        <authorList>
            <person name="Tamura T."/>
            <person name="Aoyama K."/>
            <person name="Kang Y."/>
            <person name="Saito S."/>
            <person name="Akiyama N."/>
            <person name="Yazawa K."/>
            <person name="Gonoi T."/>
            <person name="Mikami Y."/>
        </authorList>
    </citation>
    <scope>NUCLEOTIDE SEQUENCE [LARGE SCALE GENOMIC DNA]</scope>
    <source>
        <strain evidence="3">NBRC 107696</strain>
    </source>
</reference>
<accession>A0A7I9V3N6</accession>
<evidence type="ECO:0000313" key="3">
    <source>
        <dbReference type="Proteomes" id="UP000444960"/>
    </source>
</evidence>
<comment type="caution">
    <text evidence="2">The sequence shown here is derived from an EMBL/GenBank/DDBJ whole genome shotgun (WGS) entry which is preliminary data.</text>
</comment>
<keyword evidence="1" id="KW-0812">Transmembrane</keyword>
<dbReference type="AlphaFoldDB" id="A0A7I9V3N6"/>
<proteinExistence type="predicted"/>
<evidence type="ECO:0008006" key="4">
    <source>
        <dbReference type="Google" id="ProtNLM"/>
    </source>
</evidence>
<keyword evidence="1" id="KW-0472">Membrane</keyword>
<gene>
    <name evidence="2" type="ORF">nbrc107696_04720</name>
</gene>
<feature type="transmembrane region" description="Helical" evidence="1">
    <location>
        <begin position="24"/>
        <end position="43"/>
    </location>
</feature>
<evidence type="ECO:0000256" key="1">
    <source>
        <dbReference type="SAM" id="Phobius"/>
    </source>
</evidence>
<dbReference type="RefSeq" id="WP_161893975.1">
    <property type="nucleotide sequence ID" value="NZ_BJOV01000002.1"/>
</dbReference>
<protein>
    <recommendedName>
        <fullName evidence="4">DUF4878 domain-containing protein</fullName>
    </recommendedName>
</protein>
<keyword evidence="3" id="KW-1185">Reference proteome</keyword>
<organism evidence="2 3">
    <name type="scientific">Gordonia spumicola</name>
    <dbReference type="NCBI Taxonomy" id="589161"/>
    <lineage>
        <taxon>Bacteria</taxon>
        <taxon>Bacillati</taxon>
        <taxon>Actinomycetota</taxon>
        <taxon>Actinomycetes</taxon>
        <taxon>Mycobacteriales</taxon>
        <taxon>Gordoniaceae</taxon>
        <taxon>Gordonia</taxon>
    </lineage>
</organism>
<dbReference type="OrthoDB" id="4427703at2"/>
<keyword evidence="1" id="KW-1133">Transmembrane helix</keyword>
<sequence length="159" mass="17561">MSAKQSDNPETPVDDERPKTWKDALPFIIALVVVVIAVGAIFISHKVQPSEDRVSDSTKVQYVVNDMYSARNSLNYELYRSSQCEKNLSAEGFPTAAQFAEANRDPRDGAFVIPEMDVEVAGDRAAVTVHEKRKNTGDKVTKTELTVVKIGDDWKVCAA</sequence>
<dbReference type="Proteomes" id="UP000444960">
    <property type="component" value="Unassembled WGS sequence"/>
</dbReference>